<keyword evidence="2" id="KW-1185">Reference proteome</keyword>
<evidence type="ECO:0000313" key="2">
    <source>
        <dbReference type="Proteomes" id="UP001499895"/>
    </source>
</evidence>
<comment type="caution">
    <text evidence="1">The sequence shown here is derived from an EMBL/GenBank/DDBJ whole genome shotgun (WGS) entry which is preliminary data.</text>
</comment>
<accession>A0ABP3JFC3</accession>
<gene>
    <name evidence="1" type="ORF">GCM10009544_13200</name>
</gene>
<evidence type="ECO:0000313" key="1">
    <source>
        <dbReference type="EMBL" id="GAA0451770.1"/>
    </source>
</evidence>
<sequence length="289" mass="29949">MSSPVPGAPAPLTRTHRLALGVMVVDALRGEPAQVEAALEDVPVPYAMPAPTGPGAQASAYDPGIGLPRLARGRRPGRFRLLFGARTAGSATVRVYDTARRYVPRRFEIPFASLADVLAEEASGARPAPRARRIAMFPGAAYHPQGCATGMRGRVVDSAGEPVRWVRVTARHPVRDVVLGSAHGDDRGEFLLVLGVPPTALVGPAGLTQDVALDLAARTAPPPGGPTGSAQDPLGDLLLETLPAVGAADEVSAGVTVPSAYPVRATVPATLRLGRLVSPDSPFTLPESE</sequence>
<reference evidence="2" key="1">
    <citation type="journal article" date="2019" name="Int. J. Syst. Evol. Microbiol.">
        <title>The Global Catalogue of Microorganisms (GCM) 10K type strain sequencing project: providing services to taxonomists for standard genome sequencing and annotation.</title>
        <authorList>
            <consortium name="The Broad Institute Genomics Platform"/>
            <consortium name="The Broad Institute Genome Sequencing Center for Infectious Disease"/>
            <person name="Wu L."/>
            <person name="Ma J."/>
        </authorList>
    </citation>
    <scope>NUCLEOTIDE SEQUENCE [LARGE SCALE GENOMIC DNA]</scope>
    <source>
        <strain evidence="2">JCM 10649</strain>
    </source>
</reference>
<name>A0ABP3JFC3_9ACTN</name>
<dbReference type="EMBL" id="BAAAHB010000008">
    <property type="protein sequence ID" value="GAA0451770.1"/>
    <property type="molecule type" value="Genomic_DNA"/>
</dbReference>
<dbReference type="Proteomes" id="UP001499895">
    <property type="component" value="Unassembled WGS sequence"/>
</dbReference>
<protein>
    <recommendedName>
        <fullName evidence="3">Carboxypeptidase regulatory-like domain-containing protein</fullName>
    </recommendedName>
</protein>
<dbReference type="RefSeq" id="WP_344087044.1">
    <property type="nucleotide sequence ID" value="NZ_BAAAHB010000008.1"/>
</dbReference>
<proteinExistence type="predicted"/>
<organism evidence="1 2">
    <name type="scientific">Streptomyces stramineus</name>
    <dbReference type="NCBI Taxonomy" id="173861"/>
    <lineage>
        <taxon>Bacteria</taxon>
        <taxon>Bacillati</taxon>
        <taxon>Actinomycetota</taxon>
        <taxon>Actinomycetes</taxon>
        <taxon>Kitasatosporales</taxon>
        <taxon>Streptomycetaceae</taxon>
        <taxon>Streptomyces</taxon>
    </lineage>
</organism>
<evidence type="ECO:0008006" key="3">
    <source>
        <dbReference type="Google" id="ProtNLM"/>
    </source>
</evidence>